<dbReference type="InterPro" id="IPR035909">
    <property type="entry name" value="CheB_C"/>
</dbReference>
<dbReference type="InterPro" id="IPR000673">
    <property type="entry name" value="Sig_transdc_resp-reg_Me-estase"/>
</dbReference>
<reference evidence="6" key="2">
    <citation type="submission" date="2021-04" db="EMBL/GenBank/DDBJ databases">
        <authorList>
            <person name="Gilroy R."/>
        </authorList>
    </citation>
    <scope>NUCLEOTIDE SEQUENCE</scope>
    <source>
        <strain evidence="6">CHK188-5543</strain>
    </source>
</reference>
<reference evidence="6" key="1">
    <citation type="journal article" date="2021" name="PeerJ">
        <title>Extensive microbial diversity within the chicken gut microbiome revealed by metagenomics and culture.</title>
        <authorList>
            <person name="Gilroy R."/>
            <person name="Ravi A."/>
            <person name="Getino M."/>
            <person name="Pursley I."/>
            <person name="Horton D.L."/>
            <person name="Alikhan N.F."/>
            <person name="Baker D."/>
            <person name="Gharbi K."/>
            <person name="Hall N."/>
            <person name="Watson M."/>
            <person name="Adriaenssens E.M."/>
            <person name="Foster-Nyarko E."/>
            <person name="Jarju S."/>
            <person name="Secka A."/>
            <person name="Antonio M."/>
            <person name="Oren A."/>
            <person name="Chaudhuri R.R."/>
            <person name="La Ragione R."/>
            <person name="Hildebrand F."/>
            <person name="Pallen M.J."/>
        </authorList>
    </citation>
    <scope>NUCLEOTIDE SEQUENCE</scope>
    <source>
        <strain evidence="6">CHK188-5543</strain>
    </source>
</reference>
<name>A0A9D1WSY2_9FIRM</name>
<evidence type="ECO:0000256" key="1">
    <source>
        <dbReference type="ARBA" id="ARBA00022801"/>
    </source>
</evidence>
<dbReference type="CDD" id="cd16434">
    <property type="entry name" value="CheB-CheR_fusion"/>
    <property type="match status" value="1"/>
</dbReference>
<dbReference type="PANTHER" id="PTHR42872">
    <property type="entry name" value="PROTEIN-GLUTAMATE METHYLESTERASE/PROTEIN-GLUTAMINE GLUTAMINASE"/>
    <property type="match status" value="1"/>
</dbReference>
<protein>
    <recommendedName>
        <fullName evidence="2">protein-glutamate methylesterase</fullName>
        <ecNumber evidence="2">3.1.1.61</ecNumber>
    </recommendedName>
</protein>
<evidence type="ECO:0000313" key="6">
    <source>
        <dbReference type="EMBL" id="HIX65450.1"/>
    </source>
</evidence>
<comment type="catalytic activity">
    <reaction evidence="3">
        <text>[protein]-L-glutamate 5-O-methyl ester + H2O = L-glutamyl-[protein] + methanol + H(+)</text>
        <dbReference type="Rhea" id="RHEA:23236"/>
        <dbReference type="Rhea" id="RHEA-COMP:10208"/>
        <dbReference type="Rhea" id="RHEA-COMP:10311"/>
        <dbReference type="ChEBI" id="CHEBI:15377"/>
        <dbReference type="ChEBI" id="CHEBI:15378"/>
        <dbReference type="ChEBI" id="CHEBI:17790"/>
        <dbReference type="ChEBI" id="CHEBI:29973"/>
        <dbReference type="ChEBI" id="CHEBI:82795"/>
        <dbReference type="EC" id="3.1.1.61"/>
    </reaction>
</comment>
<evidence type="ECO:0000256" key="2">
    <source>
        <dbReference type="ARBA" id="ARBA00039140"/>
    </source>
</evidence>
<dbReference type="Proteomes" id="UP000886800">
    <property type="component" value="Unassembled WGS sequence"/>
</dbReference>
<feature type="active site" evidence="4">
    <location>
        <position position="29"/>
    </location>
</feature>
<keyword evidence="4" id="KW-0145">Chemotaxis</keyword>
<dbReference type="PROSITE" id="PS50122">
    <property type="entry name" value="CHEB"/>
    <property type="match status" value="1"/>
</dbReference>
<evidence type="ECO:0000259" key="5">
    <source>
        <dbReference type="PROSITE" id="PS50122"/>
    </source>
</evidence>
<feature type="non-terminal residue" evidence="6">
    <location>
        <position position="172"/>
    </location>
</feature>
<sequence length="172" mass="18299">MNQTDKTPSAAPEAAAQQQTPLIIGIGASAGGLEALQQFFSYMPNNSGLSFVVIQHLSPDYKSLMADILGKHTEMAVYQAENGAAVEPDTVYLIPPKKYMTIQGGKLVLSDYNHGSLNHPIDIFFTSLAEEKREHSIVVVLSGTGSDGTNGVKAVKEHGGLVIAQAPETAKF</sequence>
<dbReference type="GO" id="GO:0008984">
    <property type="term" value="F:protein-glutamate methylesterase activity"/>
    <property type="evidence" value="ECO:0007669"/>
    <property type="project" value="UniProtKB-EC"/>
</dbReference>
<gene>
    <name evidence="6" type="ORF">H9736_04305</name>
</gene>
<feature type="domain" description="CheB-type methylesterase" evidence="5">
    <location>
        <begin position="23"/>
        <end position="172"/>
    </location>
</feature>
<comment type="caution">
    <text evidence="6">The sequence shown here is derived from an EMBL/GenBank/DDBJ whole genome shotgun (WGS) entry which is preliminary data.</text>
</comment>
<proteinExistence type="predicted"/>
<dbReference type="SUPFAM" id="SSF52738">
    <property type="entry name" value="Methylesterase CheB, C-terminal domain"/>
    <property type="match status" value="1"/>
</dbReference>
<dbReference type="GO" id="GO:0005737">
    <property type="term" value="C:cytoplasm"/>
    <property type="evidence" value="ECO:0007669"/>
    <property type="project" value="InterPro"/>
</dbReference>
<dbReference type="EC" id="3.1.1.61" evidence="2"/>
<keyword evidence="1 4" id="KW-0378">Hydrolase</keyword>
<evidence type="ECO:0000256" key="3">
    <source>
        <dbReference type="ARBA" id="ARBA00048267"/>
    </source>
</evidence>
<dbReference type="Pfam" id="PF01339">
    <property type="entry name" value="CheB_methylest"/>
    <property type="match status" value="1"/>
</dbReference>
<evidence type="ECO:0000313" key="7">
    <source>
        <dbReference type="Proteomes" id="UP000886800"/>
    </source>
</evidence>
<dbReference type="EMBL" id="DXES01000093">
    <property type="protein sequence ID" value="HIX65450.1"/>
    <property type="molecule type" value="Genomic_DNA"/>
</dbReference>
<organism evidence="6 7">
    <name type="scientific">Candidatus Anaerotruncus excrementipullorum</name>
    <dbReference type="NCBI Taxonomy" id="2838465"/>
    <lineage>
        <taxon>Bacteria</taxon>
        <taxon>Bacillati</taxon>
        <taxon>Bacillota</taxon>
        <taxon>Clostridia</taxon>
        <taxon>Eubacteriales</taxon>
        <taxon>Oscillospiraceae</taxon>
        <taxon>Anaerotruncus</taxon>
    </lineage>
</organism>
<feature type="active site" evidence="4">
    <location>
        <position position="147"/>
    </location>
</feature>
<accession>A0A9D1WSY2</accession>
<dbReference type="Gene3D" id="3.40.50.180">
    <property type="entry name" value="Methylesterase CheB, C-terminal domain"/>
    <property type="match status" value="1"/>
</dbReference>
<feature type="active site" evidence="4">
    <location>
        <position position="56"/>
    </location>
</feature>
<dbReference type="GO" id="GO:0006935">
    <property type="term" value="P:chemotaxis"/>
    <property type="evidence" value="ECO:0007669"/>
    <property type="project" value="UniProtKB-UniRule"/>
</dbReference>
<evidence type="ECO:0000256" key="4">
    <source>
        <dbReference type="PROSITE-ProRule" id="PRU00050"/>
    </source>
</evidence>
<dbReference type="GO" id="GO:0000156">
    <property type="term" value="F:phosphorelay response regulator activity"/>
    <property type="evidence" value="ECO:0007669"/>
    <property type="project" value="InterPro"/>
</dbReference>
<dbReference type="PANTHER" id="PTHR42872:SF6">
    <property type="entry name" value="PROTEIN-GLUTAMATE METHYLESTERASE_PROTEIN-GLUTAMINE GLUTAMINASE"/>
    <property type="match status" value="1"/>
</dbReference>
<dbReference type="AlphaFoldDB" id="A0A9D1WSY2"/>